<dbReference type="Pfam" id="PF00924">
    <property type="entry name" value="MS_channel_2nd"/>
    <property type="match status" value="1"/>
</dbReference>
<feature type="compositionally biased region" description="Polar residues" evidence="8">
    <location>
        <begin position="272"/>
        <end position="281"/>
    </location>
</feature>
<evidence type="ECO:0000256" key="8">
    <source>
        <dbReference type="SAM" id="MobiDB-lite"/>
    </source>
</evidence>
<dbReference type="Proteomes" id="UP000014463">
    <property type="component" value="Unassembled WGS sequence"/>
</dbReference>
<dbReference type="InterPro" id="IPR023408">
    <property type="entry name" value="MscS_beta-dom_sf"/>
</dbReference>
<evidence type="ECO:0000256" key="2">
    <source>
        <dbReference type="ARBA" id="ARBA00008017"/>
    </source>
</evidence>
<dbReference type="GO" id="GO:0008381">
    <property type="term" value="F:mechanosensitive monoatomic ion channel activity"/>
    <property type="evidence" value="ECO:0007669"/>
    <property type="project" value="InterPro"/>
</dbReference>
<evidence type="ECO:0000259" key="10">
    <source>
        <dbReference type="Pfam" id="PF21082"/>
    </source>
</evidence>
<dbReference type="Pfam" id="PF05552">
    <property type="entry name" value="MS_channel_1st_1"/>
    <property type="match status" value="1"/>
</dbReference>
<sequence length="288" mass="31604">MDTQGVLNYLQTAGTSLALNLIAAIAIFIIGRWVAKLLHGVALKGMQRSNLEPLLVKFLGNILYALLLIFVVLAAISRIGIQTASLIAVIGAAGLAVGFALQGSLANFAAGVMVIIFRPYKIGDYVEAGGVAGMIEDVQIFTTELKTADNRKIMVPNGQMMAGAITNYSAHDTRRVDLVVSVGYEDDIDTVRRVLEEVIAEDERVLESPAPNIRMNAMADSSIDWIVRPWVNAVDYWDVYWDLTEKIKRRFDQEGISIPFPQRDVHIYHHGNNGQPEQSSGIEAVAKH</sequence>
<dbReference type="InterPro" id="IPR045275">
    <property type="entry name" value="MscS_archaea/bacteria_type"/>
</dbReference>
<dbReference type="InterPro" id="IPR006685">
    <property type="entry name" value="MscS_channel_2nd"/>
</dbReference>
<dbReference type="Gene3D" id="3.30.70.100">
    <property type="match status" value="1"/>
</dbReference>
<organism evidence="12 13">
    <name type="scientific">Litchfieldella anticariensis (strain DSM 16096 / CECT 5854 / CIP 108499 / LMG 22089 / FP35)</name>
    <name type="common">Halomonas anticariensis</name>
    <dbReference type="NCBI Taxonomy" id="1121939"/>
    <lineage>
        <taxon>Bacteria</taxon>
        <taxon>Pseudomonadati</taxon>
        <taxon>Pseudomonadota</taxon>
        <taxon>Gammaproteobacteria</taxon>
        <taxon>Oceanospirillales</taxon>
        <taxon>Halomonadaceae</taxon>
        <taxon>Litchfieldella</taxon>
    </lineage>
</organism>
<evidence type="ECO:0000259" key="11">
    <source>
        <dbReference type="Pfam" id="PF21088"/>
    </source>
</evidence>
<keyword evidence="7" id="KW-0997">Cell inner membrane</keyword>
<dbReference type="PANTHER" id="PTHR30221">
    <property type="entry name" value="SMALL-CONDUCTANCE MECHANOSENSITIVE CHANNEL"/>
    <property type="match status" value="1"/>
</dbReference>
<dbReference type="SUPFAM" id="SSF50182">
    <property type="entry name" value="Sm-like ribonucleoproteins"/>
    <property type="match status" value="1"/>
</dbReference>
<dbReference type="SUPFAM" id="SSF82689">
    <property type="entry name" value="Mechanosensitive channel protein MscS (YggB), C-terminal domain"/>
    <property type="match status" value="1"/>
</dbReference>
<dbReference type="PANTHER" id="PTHR30221:SF1">
    <property type="entry name" value="SMALL-CONDUCTANCE MECHANOSENSITIVE CHANNEL"/>
    <property type="match status" value="1"/>
</dbReference>
<name>S2L887_LITA3</name>
<comment type="caution">
    <text evidence="12">The sequence shown here is derived from an EMBL/GenBank/DDBJ whole genome shotgun (WGS) entry which is preliminary data.</text>
</comment>
<keyword evidence="4 7" id="KW-0812">Transmembrane</keyword>
<feature type="region of interest" description="Disordered" evidence="8">
    <location>
        <begin position="267"/>
        <end position="288"/>
    </location>
</feature>
<feature type="domain" description="Mechanosensitive ion channel MscS C-terminal" evidence="10">
    <location>
        <begin position="176"/>
        <end position="258"/>
    </location>
</feature>
<reference evidence="12 13" key="1">
    <citation type="journal article" date="2013" name="Genome Announc.">
        <title>Draft genome sequence of the moderately halophilic gammaproteobacterium Halomonas anticariensis FP35.</title>
        <authorList>
            <person name="Tahrioui A."/>
            <person name="Quesada E."/>
            <person name="Llamas I."/>
        </authorList>
    </citation>
    <scope>NUCLEOTIDE SEQUENCE [LARGE SCALE GENOMIC DNA]</scope>
    <source>
        <strain evidence="13">DSM 16096 / CECT 5854 / LMG 22089 / FP35</strain>
    </source>
</reference>
<keyword evidence="5 7" id="KW-1133">Transmembrane helix</keyword>
<comment type="similarity">
    <text evidence="2 7">Belongs to the MscS (TC 1.A.23) family.</text>
</comment>
<evidence type="ECO:0000256" key="7">
    <source>
        <dbReference type="RuleBase" id="RU369025"/>
    </source>
</evidence>
<dbReference type="EMBL" id="ASTJ01000037">
    <property type="protein sequence ID" value="EPC00961.1"/>
    <property type="molecule type" value="Genomic_DNA"/>
</dbReference>
<dbReference type="OrthoDB" id="9809206at2"/>
<dbReference type="Pfam" id="PF21082">
    <property type="entry name" value="MS_channel_3rd"/>
    <property type="match status" value="1"/>
</dbReference>
<comment type="caution">
    <text evidence="7">Lacks conserved residue(s) required for the propagation of feature annotation.</text>
</comment>
<dbReference type="Pfam" id="PF21088">
    <property type="entry name" value="MS_channel_1st"/>
    <property type="match status" value="1"/>
</dbReference>
<dbReference type="eggNOG" id="COG0668">
    <property type="taxonomic scope" value="Bacteria"/>
</dbReference>
<evidence type="ECO:0000256" key="3">
    <source>
        <dbReference type="ARBA" id="ARBA00022475"/>
    </source>
</evidence>
<keyword evidence="7" id="KW-0407">Ion channel</keyword>
<dbReference type="GO" id="GO:0005886">
    <property type="term" value="C:plasma membrane"/>
    <property type="evidence" value="ECO:0007669"/>
    <property type="project" value="UniProtKB-SubCell"/>
</dbReference>
<feature type="domain" description="Mechanosensitive ion channel MscS" evidence="9">
    <location>
        <begin position="104"/>
        <end position="169"/>
    </location>
</feature>
<accession>S2L887</accession>
<gene>
    <name evidence="12" type="ORF">L861_15500</name>
</gene>
<comment type="function">
    <text evidence="7">Mechanosensitive channel that participates in the regulation of osmotic pressure changes within the cell, opening in response to stretch forces in the membrane lipid bilayer, without the need for other proteins. Contributes to normal resistance to hypoosmotic shock. Forms an ion channel of 1.0 nanosiemens conductance with a slight preference for anions.</text>
</comment>
<feature type="domain" description="Mechanosensitive ion channel transmembrane helices 2/3" evidence="11">
    <location>
        <begin position="61"/>
        <end position="102"/>
    </location>
</feature>
<keyword evidence="13" id="KW-1185">Reference proteome</keyword>
<keyword evidence="7" id="KW-0406">Ion transport</keyword>
<comment type="subcellular location">
    <subcellularLocation>
        <location evidence="7">Cell inner membrane</location>
        <topology evidence="7">Multi-pass membrane protein</topology>
    </subcellularLocation>
    <subcellularLocation>
        <location evidence="1">Cell membrane</location>
        <topology evidence="1">Multi-pass membrane protein</topology>
    </subcellularLocation>
</comment>
<evidence type="ECO:0000256" key="5">
    <source>
        <dbReference type="ARBA" id="ARBA00022989"/>
    </source>
</evidence>
<feature type="transmembrane region" description="Helical" evidence="7">
    <location>
        <begin position="55"/>
        <end position="81"/>
    </location>
</feature>
<dbReference type="InterPro" id="IPR049142">
    <property type="entry name" value="MS_channel_1st"/>
</dbReference>
<evidence type="ECO:0000256" key="6">
    <source>
        <dbReference type="ARBA" id="ARBA00023136"/>
    </source>
</evidence>
<feature type="transmembrane region" description="Helical" evidence="7">
    <location>
        <begin position="87"/>
        <end position="117"/>
    </location>
</feature>
<dbReference type="RefSeq" id="WP_016418136.1">
    <property type="nucleotide sequence ID" value="NZ_AUAB01000029.1"/>
</dbReference>
<evidence type="ECO:0000259" key="9">
    <source>
        <dbReference type="Pfam" id="PF00924"/>
    </source>
</evidence>
<dbReference type="PATRIC" id="fig|1121939.11.peg.3618"/>
<dbReference type="Gene3D" id="1.10.287.1260">
    <property type="match status" value="1"/>
</dbReference>
<dbReference type="InterPro" id="IPR011014">
    <property type="entry name" value="MscS_channel_TM-2"/>
</dbReference>
<keyword evidence="6 7" id="KW-0472">Membrane</keyword>
<dbReference type="Gene3D" id="2.30.30.60">
    <property type="match status" value="1"/>
</dbReference>
<keyword evidence="7" id="KW-0813">Transport</keyword>
<dbReference type="STRING" id="1121939.L861_15500"/>
<evidence type="ECO:0000313" key="12">
    <source>
        <dbReference type="EMBL" id="EPC00961.1"/>
    </source>
</evidence>
<comment type="subunit">
    <text evidence="7">Homoheptamer.</text>
</comment>
<dbReference type="InterPro" id="IPR011066">
    <property type="entry name" value="MscS_channel_C_sf"/>
</dbReference>
<protein>
    <recommendedName>
        <fullName evidence="7">Small-conductance mechanosensitive channel</fullName>
    </recommendedName>
</protein>
<evidence type="ECO:0000256" key="1">
    <source>
        <dbReference type="ARBA" id="ARBA00004651"/>
    </source>
</evidence>
<keyword evidence="3" id="KW-1003">Cell membrane</keyword>
<feature type="transmembrane region" description="Helical" evidence="7">
    <location>
        <begin position="17"/>
        <end position="35"/>
    </location>
</feature>
<dbReference type="AlphaFoldDB" id="S2L887"/>
<evidence type="ECO:0000313" key="13">
    <source>
        <dbReference type="Proteomes" id="UP000014463"/>
    </source>
</evidence>
<dbReference type="InterPro" id="IPR010920">
    <property type="entry name" value="LSM_dom_sf"/>
</dbReference>
<dbReference type="InterPro" id="IPR049278">
    <property type="entry name" value="MS_channel_C"/>
</dbReference>
<dbReference type="SUPFAM" id="SSF82861">
    <property type="entry name" value="Mechanosensitive channel protein MscS (YggB), transmembrane region"/>
    <property type="match status" value="1"/>
</dbReference>
<proteinExistence type="inferred from homology"/>
<dbReference type="InterPro" id="IPR008910">
    <property type="entry name" value="MSC_TM_helix"/>
</dbReference>
<evidence type="ECO:0000256" key="4">
    <source>
        <dbReference type="ARBA" id="ARBA00022692"/>
    </source>
</evidence>